<evidence type="ECO:0000256" key="11">
    <source>
        <dbReference type="PROSITE-ProRule" id="PRU00023"/>
    </source>
</evidence>
<keyword evidence="3" id="KW-0716">Sensory transduction</keyword>
<dbReference type="InterPro" id="IPR002110">
    <property type="entry name" value="Ankyrin_rpt"/>
</dbReference>
<accession>A0AAN9ZFM8</accession>
<dbReference type="PANTHER" id="PTHR47143:SF4">
    <property type="entry name" value="TRANSIENT RECEPTOR POTENTIAL CATION CHANNEL PROTEIN PAINLESS"/>
    <property type="match status" value="1"/>
</dbReference>
<evidence type="ECO:0000256" key="13">
    <source>
        <dbReference type="SAM" id="MobiDB-lite"/>
    </source>
</evidence>
<feature type="transmembrane region" description="Helical" evidence="14">
    <location>
        <begin position="641"/>
        <end position="659"/>
    </location>
</feature>
<name>A0AAN9ZFM8_9ORTH</name>
<evidence type="ECO:0000256" key="3">
    <source>
        <dbReference type="ARBA" id="ARBA00022606"/>
    </source>
</evidence>
<feature type="repeat" description="ANK" evidence="11">
    <location>
        <begin position="313"/>
        <end position="345"/>
    </location>
</feature>
<feature type="transmembrane region" description="Helical" evidence="14">
    <location>
        <begin position="665"/>
        <end position="683"/>
    </location>
</feature>
<keyword evidence="12" id="KW-0175">Coiled coil</keyword>
<dbReference type="GO" id="GO:0034703">
    <property type="term" value="C:cation channel complex"/>
    <property type="evidence" value="ECO:0007669"/>
    <property type="project" value="UniProtKB-ARBA"/>
</dbReference>
<dbReference type="InterPro" id="IPR005821">
    <property type="entry name" value="Ion_trans_dom"/>
</dbReference>
<feature type="region of interest" description="Disordered" evidence="13">
    <location>
        <begin position="577"/>
        <end position="596"/>
    </location>
</feature>
<evidence type="ECO:0000313" key="17">
    <source>
        <dbReference type="Proteomes" id="UP001378592"/>
    </source>
</evidence>
<keyword evidence="2" id="KW-0813">Transport</keyword>
<evidence type="ECO:0000256" key="10">
    <source>
        <dbReference type="ARBA" id="ARBA00023303"/>
    </source>
</evidence>
<evidence type="ECO:0000256" key="8">
    <source>
        <dbReference type="ARBA" id="ARBA00023065"/>
    </source>
</evidence>
<evidence type="ECO:0000259" key="15">
    <source>
        <dbReference type="Pfam" id="PF00520"/>
    </source>
</evidence>
<dbReference type="PROSITE" id="PS50297">
    <property type="entry name" value="ANK_REP_REGION"/>
    <property type="match status" value="2"/>
</dbReference>
<evidence type="ECO:0000256" key="9">
    <source>
        <dbReference type="ARBA" id="ARBA00023136"/>
    </source>
</evidence>
<evidence type="ECO:0000256" key="5">
    <source>
        <dbReference type="ARBA" id="ARBA00022737"/>
    </source>
</evidence>
<keyword evidence="9 14" id="KW-0472">Membrane</keyword>
<sequence>MSAGGVCRTGSLCRPVDPLELLLEWQKPGRLEEFRAALAAAGETDGARADPNRVYGQPYCASLLDEACQRDREGGFVRALLEAGADPNTHNAPREARTPLHFAARARNAAALRELLARADGKRRGAVADPAQLDAYGNNALHDLCQLDHNEQVAECMGVLLACPRLLVNQTNRKGQTPIFIAASKNQRETVRILLQHGVMVDVDKTYNKSTARQLIKEKFNDIFDEELNAIIPAEKDMQLKDFLDHRDVDGFLELLEQKKDKEPNKEWADANDGSYTLLQKAVKDRLFDPRLIKIVKALLESGADPSLTTPGQQTLPAQFAARNGDSDVLELLCKHGAKITSQDGKTALHDVIEKADPESITFEKYKKCFTILLDNKNENYLSDINSQDSIGNTPLHLAVKYGIEDFTLKLLEKGAYIGTKNKFGDIPIADLSPVTLRNFLDKCVTSEKSSRDDDYKVLFDVKFLKPPDESVPFCDSNSINSYKIPISDDRVPTNPVECESAPLLHISKVKDLRPVLNHPVITSFLEIKWRGIRSFFWINLCFYLLFVSLLTIYILFYYESALGDLKDLVEEDGPAALIKPSSDSPPKNATKNDAGHEIPSSLGCKIIWIIVSVLFIVLVLREVFQLIVAPKHYIYSLENYLEILILVFCGFVLFHPSVGPRTRPHLSAITILLSWAELVLLIGRHPRLSTNIEMLKTVSMNFLKFLAWYSLLIFAFALSFYSLFRSSTEEDNFFLDPGSSFFKTVVMVTGEFEAGELPFVMFPGTSHIVFVLFVFLVAIVLFNLLNGLAVSDTQAIREDAELVGIVSRINLVSYTEKILLSHPFWCRKCKDNDCCFFQAFSFLQKLPLCSLTNQAKKVRLFPYVLPDGKISVLPNQASEIYFSPESRKATSDDECCKPLDCRYYLDVSILKAADKILQSQKNPSCNEGCTHFEKISQLEAKLEDLNETSQKNQEMLQKIMQLLENAYNAQLIKEESFEAI</sequence>
<dbReference type="AlphaFoldDB" id="A0AAN9ZFM8"/>
<keyword evidence="17" id="KW-1185">Reference proteome</keyword>
<evidence type="ECO:0000256" key="4">
    <source>
        <dbReference type="ARBA" id="ARBA00022692"/>
    </source>
</evidence>
<comment type="subcellular location">
    <subcellularLocation>
        <location evidence="1">Membrane</location>
        <topology evidence="1">Multi-pass membrane protein</topology>
    </subcellularLocation>
</comment>
<evidence type="ECO:0000256" key="14">
    <source>
        <dbReference type="SAM" id="Phobius"/>
    </source>
</evidence>
<proteinExistence type="predicted"/>
<feature type="repeat" description="ANK" evidence="11">
    <location>
        <begin position="391"/>
        <end position="423"/>
    </location>
</feature>
<keyword evidence="6 14" id="KW-1133">Transmembrane helix</keyword>
<dbReference type="SMART" id="SM00248">
    <property type="entry name" value="ANK"/>
    <property type="match status" value="7"/>
</dbReference>
<evidence type="ECO:0000313" key="16">
    <source>
        <dbReference type="EMBL" id="KAK7872697.1"/>
    </source>
</evidence>
<dbReference type="SUPFAM" id="SSF48403">
    <property type="entry name" value="Ankyrin repeat"/>
    <property type="match status" value="2"/>
</dbReference>
<keyword evidence="4 14" id="KW-0812">Transmembrane</keyword>
<reference evidence="16 17" key="1">
    <citation type="submission" date="2024-03" db="EMBL/GenBank/DDBJ databases">
        <title>The genome assembly and annotation of the cricket Gryllus longicercus Weissman &amp; Gray.</title>
        <authorList>
            <person name="Szrajer S."/>
            <person name="Gray D."/>
            <person name="Ylla G."/>
        </authorList>
    </citation>
    <scope>NUCLEOTIDE SEQUENCE [LARGE SCALE GENOMIC DNA]</scope>
    <source>
        <strain evidence="16">DAG 2021-001</strain>
        <tissue evidence="16">Whole body minus gut</tissue>
    </source>
</reference>
<feature type="transmembrane region" description="Helical" evidence="14">
    <location>
        <begin position="536"/>
        <end position="559"/>
    </location>
</feature>
<keyword evidence="5" id="KW-0677">Repeat</keyword>
<dbReference type="Pfam" id="PF00023">
    <property type="entry name" value="Ank"/>
    <property type="match status" value="2"/>
</dbReference>
<organism evidence="16 17">
    <name type="scientific">Gryllus longicercus</name>
    <dbReference type="NCBI Taxonomy" id="2509291"/>
    <lineage>
        <taxon>Eukaryota</taxon>
        <taxon>Metazoa</taxon>
        <taxon>Ecdysozoa</taxon>
        <taxon>Arthropoda</taxon>
        <taxon>Hexapoda</taxon>
        <taxon>Insecta</taxon>
        <taxon>Pterygota</taxon>
        <taxon>Neoptera</taxon>
        <taxon>Polyneoptera</taxon>
        <taxon>Orthoptera</taxon>
        <taxon>Ensifera</taxon>
        <taxon>Gryllidea</taxon>
        <taxon>Grylloidea</taxon>
        <taxon>Gryllidae</taxon>
        <taxon>Gryllinae</taxon>
        <taxon>Gryllus</taxon>
    </lineage>
</organism>
<feature type="transmembrane region" description="Helical" evidence="14">
    <location>
        <begin position="607"/>
        <end position="629"/>
    </location>
</feature>
<evidence type="ECO:0000256" key="2">
    <source>
        <dbReference type="ARBA" id="ARBA00022448"/>
    </source>
</evidence>
<dbReference type="Pfam" id="PF12796">
    <property type="entry name" value="Ank_2"/>
    <property type="match status" value="2"/>
</dbReference>
<evidence type="ECO:0000256" key="7">
    <source>
        <dbReference type="ARBA" id="ARBA00023043"/>
    </source>
</evidence>
<dbReference type="Pfam" id="PF00520">
    <property type="entry name" value="Ion_trans"/>
    <property type="match status" value="1"/>
</dbReference>
<dbReference type="InterPro" id="IPR036770">
    <property type="entry name" value="Ankyrin_rpt-contain_sf"/>
</dbReference>
<dbReference type="GO" id="GO:0005216">
    <property type="term" value="F:monoatomic ion channel activity"/>
    <property type="evidence" value="ECO:0007669"/>
    <property type="project" value="InterPro"/>
</dbReference>
<dbReference type="Proteomes" id="UP001378592">
    <property type="component" value="Unassembled WGS sequence"/>
</dbReference>
<keyword evidence="8" id="KW-0406">Ion transport</keyword>
<feature type="repeat" description="ANK" evidence="11">
    <location>
        <begin position="174"/>
        <end position="206"/>
    </location>
</feature>
<evidence type="ECO:0000256" key="6">
    <source>
        <dbReference type="ARBA" id="ARBA00022989"/>
    </source>
</evidence>
<evidence type="ECO:0000256" key="1">
    <source>
        <dbReference type="ARBA" id="ARBA00004141"/>
    </source>
</evidence>
<feature type="compositionally biased region" description="Polar residues" evidence="13">
    <location>
        <begin position="582"/>
        <end position="592"/>
    </location>
</feature>
<evidence type="ECO:0000256" key="12">
    <source>
        <dbReference type="SAM" id="Coils"/>
    </source>
</evidence>
<feature type="transmembrane region" description="Helical" evidence="14">
    <location>
        <begin position="769"/>
        <end position="790"/>
    </location>
</feature>
<dbReference type="Gene3D" id="1.25.40.20">
    <property type="entry name" value="Ankyrin repeat-containing domain"/>
    <property type="match status" value="2"/>
</dbReference>
<feature type="domain" description="Ion transport" evidence="15">
    <location>
        <begin position="607"/>
        <end position="801"/>
    </location>
</feature>
<gene>
    <name evidence="16" type="ORF">R5R35_002685</name>
</gene>
<protein>
    <recommendedName>
        <fullName evidence="15">Ion transport domain-containing protein</fullName>
    </recommendedName>
</protein>
<feature type="transmembrane region" description="Helical" evidence="14">
    <location>
        <begin position="703"/>
        <end position="725"/>
    </location>
</feature>
<dbReference type="PROSITE" id="PS50088">
    <property type="entry name" value="ANK_REPEAT"/>
    <property type="match status" value="3"/>
</dbReference>
<dbReference type="PANTHER" id="PTHR47143">
    <property type="entry name" value="TRANSIENT RECEPTOR POTENTIAL CATION CHANNEL PROTEIN PAINLESS"/>
    <property type="match status" value="1"/>
</dbReference>
<dbReference type="InterPro" id="IPR052076">
    <property type="entry name" value="TRP_cation_channel"/>
</dbReference>
<dbReference type="EMBL" id="JAZDUA010000021">
    <property type="protein sequence ID" value="KAK7872697.1"/>
    <property type="molecule type" value="Genomic_DNA"/>
</dbReference>
<keyword evidence="7 11" id="KW-0040">ANK repeat</keyword>
<feature type="coiled-coil region" evidence="12">
    <location>
        <begin position="936"/>
        <end position="966"/>
    </location>
</feature>
<keyword evidence="10" id="KW-0407">Ion channel</keyword>
<comment type="caution">
    <text evidence="16">The sequence shown here is derived from an EMBL/GenBank/DDBJ whole genome shotgun (WGS) entry which is preliminary data.</text>
</comment>